<protein>
    <submittedName>
        <fullName evidence="1">Uncharacterized protein</fullName>
    </submittedName>
</protein>
<gene>
    <name evidence="1" type="ORF">V1525DRAFT_385722</name>
</gene>
<keyword evidence="2" id="KW-1185">Reference proteome</keyword>
<sequence>MSIPSVYITAFSPTTTVVSSAFVNLMPTDSEIEAVILETLRSADFDTATLKSIRRDVVTKLRLPADFFRNAAWKRTSADLADRVMDELEDRRRGRGRPQGATTKTSSIPTTKDAKRIEKRESAPEGLEAKVALNIVEAATVHLGDEAAAKKVKIAGDVRVDSLQLPSHGSKSKQPLPKKSTKRTTQTRGRDDVLEKKIATLKSWIVKCGVRKKWTRELAPYKTKKDVILHLQNILVGLGMTPRYSLEKAKKIRERREMEVEVAQLHGDTYEPSDAGNETDNEDNDIPNSIDPSKLKPTVVAGNFNIDFLGDQSSESD</sequence>
<name>A0ACC3T8U6_LIPKO</name>
<reference evidence="2" key="1">
    <citation type="journal article" date="2024" name="Front. Bioeng. Biotechnol.">
        <title>Genome-scale model development and genomic sequencing of the oleaginous clade Lipomyces.</title>
        <authorList>
            <person name="Czajka J.J."/>
            <person name="Han Y."/>
            <person name="Kim J."/>
            <person name="Mondo S.J."/>
            <person name="Hofstad B.A."/>
            <person name="Robles A."/>
            <person name="Haridas S."/>
            <person name="Riley R."/>
            <person name="LaButti K."/>
            <person name="Pangilinan J."/>
            <person name="Andreopoulos W."/>
            <person name="Lipzen A."/>
            <person name="Yan J."/>
            <person name="Wang M."/>
            <person name="Ng V."/>
            <person name="Grigoriev I.V."/>
            <person name="Spatafora J.W."/>
            <person name="Magnuson J.K."/>
            <person name="Baker S.E."/>
            <person name="Pomraning K.R."/>
        </authorList>
    </citation>
    <scope>NUCLEOTIDE SEQUENCE [LARGE SCALE GENOMIC DNA]</scope>
    <source>
        <strain evidence="2">CBS 7786</strain>
    </source>
</reference>
<proteinExistence type="predicted"/>
<organism evidence="1 2">
    <name type="scientific">Lipomyces kononenkoae</name>
    <name type="common">Yeast</name>
    <dbReference type="NCBI Taxonomy" id="34357"/>
    <lineage>
        <taxon>Eukaryota</taxon>
        <taxon>Fungi</taxon>
        <taxon>Dikarya</taxon>
        <taxon>Ascomycota</taxon>
        <taxon>Saccharomycotina</taxon>
        <taxon>Lipomycetes</taxon>
        <taxon>Lipomycetales</taxon>
        <taxon>Lipomycetaceae</taxon>
        <taxon>Lipomyces</taxon>
    </lineage>
</organism>
<evidence type="ECO:0000313" key="1">
    <source>
        <dbReference type="EMBL" id="KAK9240363.1"/>
    </source>
</evidence>
<comment type="caution">
    <text evidence="1">The sequence shown here is derived from an EMBL/GenBank/DDBJ whole genome shotgun (WGS) entry which is preliminary data.</text>
</comment>
<evidence type="ECO:0000313" key="2">
    <source>
        <dbReference type="Proteomes" id="UP001433508"/>
    </source>
</evidence>
<accession>A0ACC3T8U6</accession>
<dbReference type="Proteomes" id="UP001433508">
    <property type="component" value="Unassembled WGS sequence"/>
</dbReference>
<dbReference type="EMBL" id="MU971340">
    <property type="protein sequence ID" value="KAK9240363.1"/>
    <property type="molecule type" value="Genomic_DNA"/>
</dbReference>